<reference evidence="4" key="1">
    <citation type="submission" date="2023-08" db="EMBL/GenBank/DDBJ databases">
        <title>Rhodospirillaceae gen. nov., a novel taxon isolated from the Yangtze River Yuezi River estuary sludge.</title>
        <authorList>
            <person name="Ruan L."/>
        </authorList>
    </citation>
    <scope>NUCLEOTIDE SEQUENCE [LARGE SCALE GENOMIC DNA]</scope>
    <source>
        <strain evidence="4">R-7</strain>
    </source>
</reference>
<comment type="similarity">
    <text evidence="1">Belongs to the bactofilin family.</text>
</comment>
<evidence type="ECO:0000313" key="4">
    <source>
        <dbReference type="Proteomes" id="UP001230156"/>
    </source>
</evidence>
<feature type="region of interest" description="Disordered" evidence="2">
    <location>
        <begin position="1"/>
        <end position="78"/>
    </location>
</feature>
<dbReference type="Pfam" id="PF04519">
    <property type="entry name" value="Bactofilin"/>
    <property type="match status" value="1"/>
</dbReference>
<accession>A0ABU0YN78</accession>
<protein>
    <submittedName>
        <fullName evidence="3">Polymer-forming cytoskeletal protein</fullName>
    </submittedName>
</protein>
<evidence type="ECO:0000313" key="3">
    <source>
        <dbReference type="EMBL" id="MDQ7249181.1"/>
    </source>
</evidence>
<organism evidence="3 4">
    <name type="scientific">Dongia sedimenti</name>
    <dbReference type="NCBI Taxonomy" id="3064282"/>
    <lineage>
        <taxon>Bacteria</taxon>
        <taxon>Pseudomonadati</taxon>
        <taxon>Pseudomonadota</taxon>
        <taxon>Alphaproteobacteria</taxon>
        <taxon>Rhodospirillales</taxon>
        <taxon>Dongiaceae</taxon>
        <taxon>Dongia</taxon>
    </lineage>
</organism>
<dbReference type="PANTHER" id="PTHR35024">
    <property type="entry name" value="HYPOTHETICAL CYTOSOLIC PROTEIN"/>
    <property type="match status" value="1"/>
</dbReference>
<dbReference type="EMBL" id="JAUYVI010000005">
    <property type="protein sequence ID" value="MDQ7249181.1"/>
    <property type="molecule type" value="Genomic_DNA"/>
</dbReference>
<dbReference type="RefSeq" id="WP_379956889.1">
    <property type="nucleotide sequence ID" value="NZ_JAUYVI010000005.1"/>
</dbReference>
<gene>
    <name evidence="3" type="ORF">Q8A70_15950</name>
</gene>
<dbReference type="InterPro" id="IPR007607">
    <property type="entry name" value="BacA/B"/>
</dbReference>
<dbReference type="Proteomes" id="UP001230156">
    <property type="component" value="Unassembled WGS sequence"/>
</dbReference>
<comment type="caution">
    <text evidence="3">The sequence shown here is derived from an EMBL/GenBank/DDBJ whole genome shotgun (WGS) entry which is preliminary data.</text>
</comment>
<evidence type="ECO:0000256" key="1">
    <source>
        <dbReference type="ARBA" id="ARBA00044755"/>
    </source>
</evidence>
<evidence type="ECO:0000256" key="2">
    <source>
        <dbReference type="SAM" id="MobiDB-lite"/>
    </source>
</evidence>
<sequence>MFGKKRDDEIAAEQAKEAAEVSPRNYQRSDAAGAQPASRPAVNPEIARRGPDLSVFGPGRTAQPVAAAQARPTSTSAMEPEHKKLIVGRDISLNGEIRTCDTLVVEGRVEAVLQDCKNIEIMAPGEFKGAAEVDVADISGQFNGDLTARQRLIVRAGGKVLGKIRYGQLEIERGGVLSGEVEVLPDAQIVHAPTAAVG</sequence>
<proteinExistence type="inferred from homology"/>
<feature type="compositionally biased region" description="Basic and acidic residues" evidence="2">
    <location>
        <begin position="1"/>
        <end position="19"/>
    </location>
</feature>
<dbReference type="PANTHER" id="PTHR35024:SF4">
    <property type="entry name" value="POLYMER-FORMING CYTOSKELETAL PROTEIN"/>
    <property type="match status" value="1"/>
</dbReference>
<name>A0ABU0YN78_9PROT</name>
<keyword evidence="4" id="KW-1185">Reference proteome</keyword>